<dbReference type="EMBL" id="GGEC01085318">
    <property type="protein sequence ID" value="MBX65802.1"/>
    <property type="molecule type" value="Transcribed_RNA"/>
</dbReference>
<accession>A0A2P2QFL5</accession>
<evidence type="ECO:0000313" key="1">
    <source>
        <dbReference type="EMBL" id="MBX65802.1"/>
    </source>
</evidence>
<proteinExistence type="predicted"/>
<protein>
    <submittedName>
        <fullName evidence="1">Uncharacterized protein</fullName>
    </submittedName>
</protein>
<dbReference type="AlphaFoldDB" id="A0A2P2QFL5"/>
<organism evidence="1">
    <name type="scientific">Rhizophora mucronata</name>
    <name type="common">Asiatic mangrove</name>
    <dbReference type="NCBI Taxonomy" id="61149"/>
    <lineage>
        <taxon>Eukaryota</taxon>
        <taxon>Viridiplantae</taxon>
        <taxon>Streptophyta</taxon>
        <taxon>Embryophyta</taxon>
        <taxon>Tracheophyta</taxon>
        <taxon>Spermatophyta</taxon>
        <taxon>Magnoliopsida</taxon>
        <taxon>eudicotyledons</taxon>
        <taxon>Gunneridae</taxon>
        <taxon>Pentapetalae</taxon>
        <taxon>rosids</taxon>
        <taxon>fabids</taxon>
        <taxon>Malpighiales</taxon>
        <taxon>Rhizophoraceae</taxon>
        <taxon>Rhizophora</taxon>
    </lineage>
</organism>
<sequence>MHTYATESCICIYKRKVHTIYKQGVIGLCNLGIIKHVIFIVY</sequence>
<name>A0A2P2QFL5_RHIMU</name>
<reference evidence="1" key="1">
    <citation type="submission" date="2018-02" db="EMBL/GenBank/DDBJ databases">
        <title>Rhizophora mucronata_Transcriptome.</title>
        <authorList>
            <person name="Meera S.P."/>
            <person name="Sreeshan A."/>
            <person name="Augustine A."/>
        </authorList>
    </citation>
    <scope>NUCLEOTIDE SEQUENCE</scope>
    <source>
        <tissue evidence="1">Leaf</tissue>
    </source>
</reference>